<dbReference type="OrthoDB" id="7490938at2759"/>
<name>A0A9R0E3D0_SPOFR</name>
<organism evidence="2 3">
    <name type="scientific">Spodoptera frugiperda</name>
    <name type="common">Fall armyworm</name>
    <dbReference type="NCBI Taxonomy" id="7108"/>
    <lineage>
        <taxon>Eukaryota</taxon>
        <taxon>Metazoa</taxon>
        <taxon>Ecdysozoa</taxon>
        <taxon>Arthropoda</taxon>
        <taxon>Hexapoda</taxon>
        <taxon>Insecta</taxon>
        <taxon>Pterygota</taxon>
        <taxon>Neoptera</taxon>
        <taxon>Endopterygota</taxon>
        <taxon>Lepidoptera</taxon>
        <taxon>Glossata</taxon>
        <taxon>Ditrysia</taxon>
        <taxon>Noctuoidea</taxon>
        <taxon>Noctuidae</taxon>
        <taxon>Amphipyrinae</taxon>
        <taxon>Spodoptera</taxon>
    </lineage>
</organism>
<dbReference type="Proteomes" id="UP000829999">
    <property type="component" value="Chromosome 22"/>
</dbReference>
<dbReference type="GeneID" id="126912099"/>
<gene>
    <name evidence="3" type="primary">LOC126912099</name>
</gene>
<feature type="chain" id="PRO_5040119104" evidence="1">
    <location>
        <begin position="20"/>
        <end position="385"/>
    </location>
</feature>
<evidence type="ECO:0000313" key="2">
    <source>
        <dbReference type="Proteomes" id="UP000829999"/>
    </source>
</evidence>
<sequence>MVSSIVFAIQICLIQYALSHPTNTPTMTSTDQVRTNTRNAQLESLLPILEPGPVIETSTKGPIVPNLLPILEPGPVIETAKKIPVVSNHLPILEPGPVIETAKKIPVVSNHLPILEPGPVIIRPTTNLGMSRTAIPRTPTEARNIQLGGQIATQGADLVKDTVAKVPAVPKTPINPYKPLMANNNAFMNSSMANLGLGIGISRQAVNEARNTQVKGQSPILEPGPVIETTTRVPVVPNQHNIYGTHIVPSSNDFMLTNLGISKAVIPRTSTNGARNIQVEGQASEVVKDTVTKVAGVPKNPINPYKPLMANNNAFMNPSMANIGLGLGVSRQANGAGMPMPSQRFNGAVMPKTAHGQWSGSPVGVSDEMPMMWQNGRKTSRTNDW</sequence>
<keyword evidence="1" id="KW-0732">Signal</keyword>
<dbReference type="AlphaFoldDB" id="A0A9R0E3D0"/>
<proteinExistence type="predicted"/>
<reference evidence="3" key="1">
    <citation type="submission" date="2025-08" db="UniProtKB">
        <authorList>
            <consortium name="RefSeq"/>
        </authorList>
    </citation>
    <scope>IDENTIFICATION</scope>
    <source>
        <tissue evidence="3">Whole larval tissue</tissue>
    </source>
</reference>
<feature type="signal peptide" evidence="1">
    <location>
        <begin position="1"/>
        <end position="19"/>
    </location>
</feature>
<evidence type="ECO:0000313" key="3">
    <source>
        <dbReference type="RefSeq" id="XP_050558487.1"/>
    </source>
</evidence>
<protein>
    <submittedName>
        <fullName evidence="3">Uncharacterized protein LOC126912099</fullName>
    </submittedName>
</protein>
<accession>A0A9R0E3D0</accession>
<evidence type="ECO:0000256" key="1">
    <source>
        <dbReference type="SAM" id="SignalP"/>
    </source>
</evidence>
<dbReference type="RefSeq" id="XP_050558487.1">
    <property type="nucleotide sequence ID" value="XM_050702530.1"/>
</dbReference>
<keyword evidence="2" id="KW-1185">Reference proteome</keyword>